<gene>
    <name evidence="3" type="ORF">ACFQ11_34190</name>
</gene>
<organism evidence="3 4">
    <name type="scientific">Actinomadura sediminis</name>
    <dbReference type="NCBI Taxonomy" id="1038904"/>
    <lineage>
        <taxon>Bacteria</taxon>
        <taxon>Bacillati</taxon>
        <taxon>Actinomycetota</taxon>
        <taxon>Actinomycetes</taxon>
        <taxon>Streptosporangiales</taxon>
        <taxon>Thermomonosporaceae</taxon>
        <taxon>Actinomadura</taxon>
    </lineage>
</organism>
<evidence type="ECO:0000256" key="2">
    <source>
        <dbReference type="SAM" id="Phobius"/>
    </source>
</evidence>
<feature type="compositionally biased region" description="Gly residues" evidence="1">
    <location>
        <begin position="97"/>
        <end position="107"/>
    </location>
</feature>
<feature type="region of interest" description="Disordered" evidence="1">
    <location>
        <begin position="1"/>
        <end position="32"/>
    </location>
</feature>
<keyword evidence="4" id="KW-1185">Reference proteome</keyword>
<evidence type="ECO:0000313" key="3">
    <source>
        <dbReference type="EMBL" id="MFD0905468.1"/>
    </source>
</evidence>
<feature type="non-terminal residue" evidence="3">
    <location>
        <position position="107"/>
    </location>
</feature>
<reference evidence="4" key="1">
    <citation type="journal article" date="2019" name="Int. J. Syst. Evol. Microbiol.">
        <title>The Global Catalogue of Microorganisms (GCM) 10K type strain sequencing project: providing services to taxonomists for standard genome sequencing and annotation.</title>
        <authorList>
            <consortium name="The Broad Institute Genomics Platform"/>
            <consortium name="The Broad Institute Genome Sequencing Center for Infectious Disease"/>
            <person name="Wu L."/>
            <person name="Ma J."/>
        </authorList>
    </citation>
    <scope>NUCLEOTIDE SEQUENCE [LARGE SCALE GENOMIC DNA]</scope>
    <source>
        <strain evidence="4">JCM 31202</strain>
    </source>
</reference>
<protein>
    <submittedName>
        <fullName evidence="3">Uncharacterized protein</fullName>
    </submittedName>
</protein>
<feature type="transmembrane region" description="Helical" evidence="2">
    <location>
        <begin position="35"/>
        <end position="55"/>
    </location>
</feature>
<dbReference type="PROSITE" id="PS51318">
    <property type="entry name" value="TAT"/>
    <property type="match status" value="1"/>
</dbReference>
<dbReference type="Proteomes" id="UP001596972">
    <property type="component" value="Unassembled WGS sequence"/>
</dbReference>
<accession>A0ABW3EYF8</accession>
<proteinExistence type="predicted"/>
<feature type="compositionally biased region" description="Low complexity" evidence="1">
    <location>
        <begin position="87"/>
        <end position="96"/>
    </location>
</feature>
<name>A0ABW3EYF8_9ACTN</name>
<dbReference type="InterPro" id="IPR006311">
    <property type="entry name" value="TAT_signal"/>
</dbReference>
<sequence length="107" mass="11028">MPNHDLRPPAPRVPPDFDEPWRVGPSPARRRRRRLLVPALSVAAVAAGAGVLYVASPPDAPATQHPARTPDSLLNKDRPPPGPALSRPGDPAAPDGRPGGPAGPLGG</sequence>
<comment type="caution">
    <text evidence="3">The sequence shown here is derived from an EMBL/GenBank/DDBJ whole genome shotgun (WGS) entry which is preliminary data.</text>
</comment>
<dbReference type="EMBL" id="JBHTJA010000137">
    <property type="protein sequence ID" value="MFD0905468.1"/>
    <property type="molecule type" value="Genomic_DNA"/>
</dbReference>
<evidence type="ECO:0000256" key="1">
    <source>
        <dbReference type="SAM" id="MobiDB-lite"/>
    </source>
</evidence>
<evidence type="ECO:0000313" key="4">
    <source>
        <dbReference type="Proteomes" id="UP001596972"/>
    </source>
</evidence>
<feature type="region of interest" description="Disordered" evidence="1">
    <location>
        <begin position="55"/>
        <end position="107"/>
    </location>
</feature>
<keyword evidence="2" id="KW-1133">Transmembrane helix</keyword>
<keyword evidence="2" id="KW-0472">Membrane</keyword>
<keyword evidence="2" id="KW-0812">Transmembrane</keyword>